<organism evidence="2 3">
    <name type="scientific">Sporolactobacillus inulinus CASD</name>
    <dbReference type="NCBI Taxonomy" id="1069536"/>
    <lineage>
        <taxon>Bacteria</taxon>
        <taxon>Bacillati</taxon>
        <taxon>Bacillota</taxon>
        <taxon>Bacilli</taxon>
        <taxon>Bacillales</taxon>
        <taxon>Sporolactobacillaceae</taxon>
        <taxon>Sporolactobacillus</taxon>
    </lineage>
</organism>
<dbReference type="NCBIfam" id="TIGR01906">
    <property type="entry name" value="integ_TIGR01906"/>
    <property type="match status" value="1"/>
</dbReference>
<protein>
    <submittedName>
        <fullName evidence="2">Membrane protein</fullName>
    </submittedName>
</protein>
<feature type="transmembrane region" description="Helical" evidence="1">
    <location>
        <begin position="183"/>
        <end position="206"/>
    </location>
</feature>
<evidence type="ECO:0000313" key="3">
    <source>
        <dbReference type="Proteomes" id="UP000035553"/>
    </source>
</evidence>
<feature type="transmembrane region" description="Helical" evidence="1">
    <location>
        <begin position="127"/>
        <end position="147"/>
    </location>
</feature>
<dbReference type="Pfam" id="PF07314">
    <property type="entry name" value="Lit"/>
    <property type="match status" value="1"/>
</dbReference>
<keyword evidence="1" id="KW-1133">Transmembrane helix</keyword>
<dbReference type="STRING" id="1069536.SINU_03030"/>
<name>A0A0U1QRA8_9BACL</name>
<gene>
    <name evidence="2" type="ORF">SINU_03030</name>
</gene>
<keyword evidence="1" id="KW-0812">Transmembrane</keyword>
<dbReference type="InterPro" id="IPR010178">
    <property type="entry name" value="Lit"/>
</dbReference>
<sequence>MFFSTYRLGQFGLAVSIAVFVICFAILVALGFTPLYYFDVQHLNLVGQSGFSYDRIVENYNYTIQYLINPLPQTFHLPSFDYSRAGSIHFQDVKRIFTDIELLLVVSAMISVIGIRRKSKRRDFSFLKPTAMLLVVFTLLPLTLFAIDFNGTFILFHKLFFRNDYWVFDPETDPIITILPEAFFLHAALLILFIIAVAICAIVIIAKQFKKRSISL</sequence>
<reference evidence="2 3" key="1">
    <citation type="journal article" date="2011" name="J. Bacteriol.">
        <title>Draft genome sequence of Sporolactobacillus inulinus strain CASD, an efficient D-lactic acid-producing bacterium with high-concentration lactate tolerance capability.</title>
        <authorList>
            <person name="Yu B."/>
            <person name="Su F."/>
            <person name="Wang L."/>
            <person name="Xu K."/>
            <person name="Zhao B."/>
            <person name="Xu P."/>
        </authorList>
    </citation>
    <scope>NUCLEOTIDE SEQUENCE [LARGE SCALE GENOMIC DNA]</scope>
    <source>
        <strain evidence="2 3">CASD</strain>
    </source>
</reference>
<dbReference type="EMBL" id="AFVQ02000041">
    <property type="protein sequence ID" value="KLI03355.1"/>
    <property type="molecule type" value="Genomic_DNA"/>
</dbReference>
<dbReference type="RefSeq" id="WP_010024083.1">
    <property type="nucleotide sequence ID" value="NZ_AFVQ02000041.1"/>
</dbReference>
<dbReference type="OrthoDB" id="9813051at2"/>
<comment type="caution">
    <text evidence="2">The sequence shown here is derived from an EMBL/GenBank/DDBJ whole genome shotgun (WGS) entry which is preliminary data.</text>
</comment>
<keyword evidence="3" id="KW-1185">Reference proteome</keyword>
<feature type="transmembrane region" description="Helical" evidence="1">
    <location>
        <begin position="96"/>
        <end position="115"/>
    </location>
</feature>
<dbReference type="AlphaFoldDB" id="A0A0U1QRA8"/>
<proteinExistence type="predicted"/>
<dbReference type="Proteomes" id="UP000035553">
    <property type="component" value="Unassembled WGS sequence"/>
</dbReference>
<evidence type="ECO:0000313" key="2">
    <source>
        <dbReference type="EMBL" id="KLI03355.1"/>
    </source>
</evidence>
<accession>A0A0U1QRA8</accession>
<evidence type="ECO:0000256" key="1">
    <source>
        <dbReference type="SAM" id="Phobius"/>
    </source>
</evidence>
<feature type="transmembrane region" description="Helical" evidence="1">
    <location>
        <begin position="12"/>
        <end position="37"/>
    </location>
</feature>
<keyword evidence="1" id="KW-0472">Membrane</keyword>